<proteinExistence type="predicted"/>
<reference evidence="2 3" key="2">
    <citation type="journal article" date="2010" name="Nucleic Acids Res.">
        <title>BeetleBase in 2010: revisions to provide comprehensive genomic information for Tribolium castaneum.</title>
        <authorList>
            <person name="Kim H.S."/>
            <person name="Murphy T."/>
            <person name="Xia J."/>
            <person name="Caragea D."/>
            <person name="Park Y."/>
            <person name="Beeman R.W."/>
            <person name="Lorenzen M.D."/>
            <person name="Butcher S."/>
            <person name="Manak J.R."/>
            <person name="Brown S.J."/>
        </authorList>
    </citation>
    <scope>NUCLEOTIDE SEQUENCE [LARGE SCALE GENOMIC DNA]</scope>
    <source>
        <strain evidence="2 3">Georgia GA2</strain>
    </source>
</reference>
<dbReference type="Gene3D" id="1.20.5.1200">
    <property type="entry name" value="Alpha-tocopherol transfer"/>
    <property type="match status" value="2"/>
</dbReference>
<dbReference type="HOGENOM" id="CLU_031825_0_0_1"/>
<dbReference type="AlphaFoldDB" id="D7EIP5"/>
<dbReference type="PANTHER" id="PTHR10174:SF222">
    <property type="entry name" value="GH10083P-RELATED"/>
    <property type="match status" value="1"/>
</dbReference>
<keyword evidence="3" id="KW-1185">Reference proteome</keyword>
<dbReference type="InterPro" id="IPR001251">
    <property type="entry name" value="CRAL-TRIO_dom"/>
</dbReference>
<dbReference type="Pfam" id="PF00650">
    <property type="entry name" value="CRAL_TRIO"/>
    <property type="match status" value="2"/>
</dbReference>
<dbReference type="Proteomes" id="UP000007266">
    <property type="component" value="Unassembled WGS sequence"/>
</dbReference>
<accession>D7EIP5</accession>
<sequence length="577" mass="67816">MDLLRVTSDERTQILKLYNVDNTRLKQDIEMITTWKSKQPHLQVDVSDEFLEKLLLKNKFSVERCKEKLENYYTLRGTNKDLLEGYEKILPSQEALTFLPLPQLTQNYERIIVMKLINTDPKIYDLVRVFKFAVSLNEMMLRHDGSLGIRVLIDYTGFTVKHLATWNPVILMRYYSLAEKAYSLRIMELEFINYPSFVNKIFSIFRMFLRPKIYERIKLHENLESLYKVIPKKYLPEDYGGTNGKISDLLEKWDKEVKTQENFLLECANTVANEELRPPESQENDLFGTGEILKLYNIDNARLKEDIEVLKIWKSKQPHLEKNLSDNFFEKLLLKNKFSIERCKEKLENYYTLRGKNKDLLEDYEKIVPSQKAVTFLPIPELTRNYERIVVMKIINPDLKTYDLVPAFKLALAVNEMMLRHDGSLGIRLILDYTGFTLKHLSTWNPIILMRYYNLAEKAYSLRILGLECINCPSFINKVFSIFKMFLRPKIYERIKLHENLESLYGVIPKEQLPKDYGGTNSSISNLLEKWDEEVEKQQSFLLECANTIANEDLRPPESQENDLFGTGGTFKTLSLD</sequence>
<feature type="domain" description="CRAL-TRIO" evidence="1">
    <location>
        <begin position="102"/>
        <end position="247"/>
    </location>
</feature>
<reference evidence="2 3" key="1">
    <citation type="journal article" date="2008" name="Nature">
        <title>The genome of the model beetle and pest Tribolium castaneum.</title>
        <authorList>
            <consortium name="Tribolium Genome Sequencing Consortium"/>
            <person name="Richards S."/>
            <person name="Gibbs R.A."/>
            <person name="Weinstock G.M."/>
            <person name="Brown S.J."/>
            <person name="Denell R."/>
            <person name="Beeman R.W."/>
            <person name="Gibbs R."/>
            <person name="Beeman R.W."/>
            <person name="Brown S.J."/>
            <person name="Bucher G."/>
            <person name="Friedrich M."/>
            <person name="Grimmelikhuijzen C.J."/>
            <person name="Klingler M."/>
            <person name="Lorenzen M."/>
            <person name="Richards S."/>
            <person name="Roth S."/>
            <person name="Schroder R."/>
            <person name="Tautz D."/>
            <person name="Zdobnov E.M."/>
            <person name="Muzny D."/>
            <person name="Gibbs R.A."/>
            <person name="Weinstock G.M."/>
            <person name="Attaway T."/>
            <person name="Bell S."/>
            <person name="Buhay C.J."/>
            <person name="Chandrabose M.N."/>
            <person name="Chavez D."/>
            <person name="Clerk-Blankenburg K.P."/>
            <person name="Cree A."/>
            <person name="Dao M."/>
            <person name="Davis C."/>
            <person name="Chacko J."/>
            <person name="Dinh H."/>
            <person name="Dugan-Rocha S."/>
            <person name="Fowler G."/>
            <person name="Garner T.T."/>
            <person name="Garnes J."/>
            <person name="Gnirke A."/>
            <person name="Hawes A."/>
            <person name="Hernandez J."/>
            <person name="Hines S."/>
            <person name="Holder M."/>
            <person name="Hume J."/>
            <person name="Jhangiani S.N."/>
            <person name="Joshi V."/>
            <person name="Khan Z.M."/>
            <person name="Jackson L."/>
            <person name="Kovar C."/>
            <person name="Kowis A."/>
            <person name="Lee S."/>
            <person name="Lewis L.R."/>
            <person name="Margolis J."/>
            <person name="Morgan M."/>
            <person name="Nazareth L.V."/>
            <person name="Nguyen N."/>
            <person name="Okwuonu G."/>
            <person name="Parker D."/>
            <person name="Richards S."/>
            <person name="Ruiz S.J."/>
            <person name="Santibanez J."/>
            <person name="Savard J."/>
            <person name="Scherer S.E."/>
            <person name="Schneider B."/>
            <person name="Sodergren E."/>
            <person name="Tautz D."/>
            <person name="Vattahil S."/>
            <person name="Villasana D."/>
            <person name="White C.S."/>
            <person name="Wright R."/>
            <person name="Park Y."/>
            <person name="Beeman R.W."/>
            <person name="Lord J."/>
            <person name="Oppert B."/>
            <person name="Lorenzen M."/>
            <person name="Brown S."/>
            <person name="Wang L."/>
            <person name="Savard J."/>
            <person name="Tautz D."/>
            <person name="Richards S."/>
            <person name="Weinstock G."/>
            <person name="Gibbs R.A."/>
            <person name="Liu Y."/>
            <person name="Worley K."/>
            <person name="Weinstock G."/>
            <person name="Elsik C.G."/>
            <person name="Reese J.T."/>
            <person name="Elhaik E."/>
            <person name="Landan G."/>
            <person name="Graur D."/>
            <person name="Arensburger P."/>
            <person name="Atkinson P."/>
            <person name="Beeman R.W."/>
            <person name="Beidler J."/>
            <person name="Brown S.J."/>
            <person name="Demuth J.P."/>
            <person name="Drury D.W."/>
            <person name="Du Y.Z."/>
            <person name="Fujiwara H."/>
            <person name="Lorenzen M."/>
            <person name="Maselli V."/>
            <person name="Osanai M."/>
            <person name="Park Y."/>
            <person name="Robertson H.M."/>
            <person name="Tu Z."/>
            <person name="Wang J.J."/>
            <person name="Wang S."/>
            <person name="Richards S."/>
            <person name="Song H."/>
            <person name="Zhang L."/>
            <person name="Sodergren E."/>
            <person name="Werner D."/>
            <person name="Stanke M."/>
            <person name="Morgenstern B."/>
            <person name="Solovyev V."/>
            <person name="Kosarev P."/>
            <person name="Brown G."/>
            <person name="Chen H.C."/>
            <person name="Ermolaeva O."/>
            <person name="Hlavina W."/>
            <person name="Kapustin Y."/>
            <person name="Kiryutin B."/>
            <person name="Kitts P."/>
            <person name="Maglott D."/>
            <person name="Pruitt K."/>
            <person name="Sapojnikov V."/>
            <person name="Souvorov A."/>
            <person name="Mackey A.J."/>
            <person name="Waterhouse R.M."/>
            <person name="Wyder S."/>
            <person name="Zdobnov E.M."/>
            <person name="Zdobnov E.M."/>
            <person name="Wyder S."/>
            <person name="Kriventseva E.V."/>
            <person name="Kadowaki T."/>
            <person name="Bork P."/>
            <person name="Aranda M."/>
            <person name="Bao R."/>
            <person name="Beermann A."/>
            <person name="Berns N."/>
            <person name="Bolognesi R."/>
            <person name="Bonneton F."/>
            <person name="Bopp D."/>
            <person name="Brown S.J."/>
            <person name="Bucher G."/>
            <person name="Butts T."/>
            <person name="Chaumot A."/>
            <person name="Denell R.E."/>
            <person name="Ferrier D.E."/>
            <person name="Friedrich M."/>
            <person name="Gordon C.M."/>
            <person name="Jindra M."/>
            <person name="Klingler M."/>
            <person name="Lan Q."/>
            <person name="Lattorff H.M."/>
            <person name="Laudet V."/>
            <person name="von Levetsow C."/>
            <person name="Liu Z."/>
            <person name="Lutz R."/>
            <person name="Lynch J.A."/>
            <person name="da Fonseca R.N."/>
            <person name="Posnien N."/>
            <person name="Reuter R."/>
            <person name="Roth S."/>
            <person name="Savard J."/>
            <person name="Schinko J.B."/>
            <person name="Schmitt C."/>
            <person name="Schoppmeier M."/>
            <person name="Schroder R."/>
            <person name="Shippy T.D."/>
            <person name="Simonnet F."/>
            <person name="Marques-Souza H."/>
            <person name="Tautz D."/>
            <person name="Tomoyasu Y."/>
            <person name="Trauner J."/>
            <person name="Van der Zee M."/>
            <person name="Vervoort M."/>
            <person name="Wittkopp N."/>
            <person name="Wimmer E.A."/>
            <person name="Yang X."/>
            <person name="Jones A.K."/>
            <person name="Sattelle D.B."/>
            <person name="Ebert P.R."/>
            <person name="Nelson D."/>
            <person name="Scott J.G."/>
            <person name="Beeman R.W."/>
            <person name="Muthukrishnan S."/>
            <person name="Kramer K.J."/>
            <person name="Arakane Y."/>
            <person name="Beeman R.W."/>
            <person name="Zhu Q."/>
            <person name="Hogenkamp D."/>
            <person name="Dixit R."/>
            <person name="Oppert B."/>
            <person name="Jiang H."/>
            <person name="Zou Z."/>
            <person name="Marshall J."/>
            <person name="Elpidina E."/>
            <person name="Vinokurov K."/>
            <person name="Oppert C."/>
            <person name="Zou Z."/>
            <person name="Evans J."/>
            <person name="Lu Z."/>
            <person name="Zhao P."/>
            <person name="Sumathipala N."/>
            <person name="Altincicek B."/>
            <person name="Vilcinskas A."/>
            <person name="Williams M."/>
            <person name="Hultmark D."/>
            <person name="Hetru C."/>
            <person name="Jiang H."/>
            <person name="Grimmelikhuijzen C.J."/>
            <person name="Hauser F."/>
            <person name="Cazzamali G."/>
            <person name="Williamson M."/>
            <person name="Park Y."/>
            <person name="Li B."/>
            <person name="Tanaka Y."/>
            <person name="Predel R."/>
            <person name="Neupert S."/>
            <person name="Schachtner J."/>
            <person name="Verleyen P."/>
            <person name="Raible F."/>
            <person name="Bork P."/>
            <person name="Friedrich M."/>
            <person name="Walden K.K."/>
            <person name="Robertson H.M."/>
            <person name="Angeli S."/>
            <person name="Foret S."/>
            <person name="Bucher G."/>
            <person name="Schuetz S."/>
            <person name="Maleszka R."/>
            <person name="Wimmer E.A."/>
            <person name="Beeman R.W."/>
            <person name="Lorenzen M."/>
            <person name="Tomoyasu Y."/>
            <person name="Miller S.C."/>
            <person name="Grossmann D."/>
            <person name="Bucher G."/>
        </authorList>
    </citation>
    <scope>NUCLEOTIDE SEQUENCE [LARGE SCALE GENOMIC DNA]</scope>
    <source>
        <strain evidence="2 3">Georgia GA2</strain>
    </source>
</reference>
<evidence type="ECO:0000313" key="2">
    <source>
        <dbReference type="EMBL" id="EFA12203.2"/>
    </source>
</evidence>
<dbReference type="Gene3D" id="3.40.525.10">
    <property type="entry name" value="CRAL-TRIO lipid binding domain"/>
    <property type="match status" value="2"/>
</dbReference>
<dbReference type="EMBL" id="KQ971409">
    <property type="protein sequence ID" value="EFA12203.2"/>
    <property type="molecule type" value="Genomic_DNA"/>
</dbReference>
<dbReference type="PRINTS" id="PR00180">
    <property type="entry name" value="CRETINALDHBP"/>
</dbReference>
<protein>
    <recommendedName>
        <fullName evidence="1">CRAL-TRIO domain-containing protein</fullName>
    </recommendedName>
</protein>
<evidence type="ECO:0000259" key="1">
    <source>
        <dbReference type="PROSITE" id="PS50191"/>
    </source>
</evidence>
<dbReference type="GO" id="GO:1902936">
    <property type="term" value="F:phosphatidylinositol bisphosphate binding"/>
    <property type="evidence" value="ECO:0000318"/>
    <property type="project" value="GO_Central"/>
</dbReference>
<dbReference type="STRING" id="7070.D7EIP5"/>
<dbReference type="PROSITE" id="PS50191">
    <property type="entry name" value="CRAL_TRIO"/>
    <property type="match status" value="2"/>
</dbReference>
<dbReference type="PANTHER" id="PTHR10174">
    <property type="entry name" value="ALPHA-TOCOPHEROL TRANSFER PROTEIN-RELATED"/>
    <property type="match status" value="1"/>
</dbReference>
<dbReference type="OMA" id="CFEDAAP"/>
<dbReference type="CDD" id="cd00170">
    <property type="entry name" value="SEC14"/>
    <property type="match status" value="2"/>
</dbReference>
<dbReference type="SMART" id="SM01100">
    <property type="entry name" value="CRAL_TRIO_N"/>
    <property type="match status" value="2"/>
</dbReference>
<dbReference type="InterPro" id="IPR011074">
    <property type="entry name" value="CRAL/TRIO_N_dom"/>
</dbReference>
<name>D7EIP5_TRICA</name>
<evidence type="ECO:0000313" key="3">
    <source>
        <dbReference type="Proteomes" id="UP000007266"/>
    </source>
</evidence>
<gene>
    <name evidence="2" type="primary">GLEAN_05119</name>
    <name evidence="2" type="ORF">TcasGA2_TC005119</name>
</gene>
<organism evidence="2 3">
    <name type="scientific">Tribolium castaneum</name>
    <name type="common">Red flour beetle</name>
    <dbReference type="NCBI Taxonomy" id="7070"/>
    <lineage>
        <taxon>Eukaryota</taxon>
        <taxon>Metazoa</taxon>
        <taxon>Ecdysozoa</taxon>
        <taxon>Arthropoda</taxon>
        <taxon>Hexapoda</taxon>
        <taxon>Insecta</taxon>
        <taxon>Pterygota</taxon>
        <taxon>Neoptera</taxon>
        <taxon>Endopterygota</taxon>
        <taxon>Coleoptera</taxon>
        <taxon>Polyphaga</taxon>
        <taxon>Cucujiformia</taxon>
        <taxon>Tenebrionidae</taxon>
        <taxon>Tenebrionidae incertae sedis</taxon>
        <taxon>Tribolium</taxon>
    </lineage>
</organism>
<dbReference type="SUPFAM" id="SSF46938">
    <property type="entry name" value="CRAL/TRIO N-terminal domain"/>
    <property type="match status" value="2"/>
</dbReference>
<dbReference type="SUPFAM" id="SSF52087">
    <property type="entry name" value="CRAL/TRIO domain"/>
    <property type="match status" value="2"/>
</dbReference>
<dbReference type="InterPro" id="IPR036273">
    <property type="entry name" value="CRAL/TRIO_N_dom_sf"/>
</dbReference>
<dbReference type="InterPro" id="IPR036865">
    <property type="entry name" value="CRAL-TRIO_dom_sf"/>
</dbReference>
<feature type="domain" description="CRAL-TRIO" evidence="1">
    <location>
        <begin position="380"/>
        <end position="525"/>
    </location>
</feature>
<dbReference type="SMART" id="SM00516">
    <property type="entry name" value="SEC14"/>
    <property type="match status" value="2"/>
</dbReference>
<dbReference type="InParanoid" id="D7EIP5"/>